<evidence type="ECO:0000256" key="7">
    <source>
        <dbReference type="ARBA" id="ARBA00022989"/>
    </source>
</evidence>
<comment type="subcellular location">
    <subcellularLocation>
        <location evidence="1">Cell membrane</location>
        <topology evidence="1">Multi-pass membrane protein</topology>
    </subcellularLocation>
</comment>
<name>E7N2A7_9FIRM</name>
<feature type="transmembrane region" description="Helical" evidence="11">
    <location>
        <begin position="68"/>
        <end position="84"/>
    </location>
</feature>
<organism evidence="12 13">
    <name type="scientific">Selenomonas artemidis F0399</name>
    <dbReference type="NCBI Taxonomy" id="749551"/>
    <lineage>
        <taxon>Bacteria</taxon>
        <taxon>Bacillati</taxon>
        <taxon>Bacillota</taxon>
        <taxon>Negativicutes</taxon>
        <taxon>Selenomonadales</taxon>
        <taxon>Selenomonadaceae</taxon>
        <taxon>Selenomonas</taxon>
    </lineage>
</organism>
<evidence type="ECO:0000256" key="10">
    <source>
        <dbReference type="ARBA" id="ARBA00035686"/>
    </source>
</evidence>
<feature type="transmembrane region" description="Helical" evidence="11">
    <location>
        <begin position="301"/>
        <end position="322"/>
    </location>
</feature>
<evidence type="ECO:0000256" key="11">
    <source>
        <dbReference type="SAM" id="Phobius"/>
    </source>
</evidence>
<evidence type="ECO:0000256" key="6">
    <source>
        <dbReference type="ARBA" id="ARBA00022692"/>
    </source>
</evidence>
<comment type="function">
    <text evidence="9">Part of the binding-protein-dependent transport system for D-xylose. Probably responsible for the translocation of the substrate across the membrane.</text>
</comment>
<feature type="transmembrane region" description="Helical" evidence="11">
    <location>
        <begin position="96"/>
        <end position="129"/>
    </location>
</feature>
<evidence type="ECO:0000256" key="2">
    <source>
        <dbReference type="ARBA" id="ARBA00022448"/>
    </source>
</evidence>
<keyword evidence="13" id="KW-1185">Reference proteome</keyword>
<dbReference type="NCBIfam" id="NF040906">
    <property type="entry name" value="GguB"/>
    <property type="match status" value="1"/>
</dbReference>
<feature type="transmembrane region" description="Helical" evidence="11">
    <location>
        <begin position="251"/>
        <end position="269"/>
    </location>
</feature>
<dbReference type="GO" id="GO:0005886">
    <property type="term" value="C:plasma membrane"/>
    <property type="evidence" value="ECO:0007669"/>
    <property type="project" value="UniProtKB-SubCell"/>
</dbReference>
<proteinExistence type="predicted"/>
<feature type="transmembrane region" description="Helical" evidence="11">
    <location>
        <begin position="342"/>
        <end position="368"/>
    </location>
</feature>
<evidence type="ECO:0000256" key="4">
    <source>
        <dbReference type="ARBA" id="ARBA00022519"/>
    </source>
</evidence>
<dbReference type="STRING" id="749551.HMPREF9555_01118"/>
<keyword evidence="4" id="KW-0997">Cell inner membrane</keyword>
<comment type="caution">
    <text evidence="12">The sequence shown here is derived from an EMBL/GenBank/DDBJ whole genome shotgun (WGS) entry which is preliminary data.</text>
</comment>
<accession>E7N2A7</accession>
<dbReference type="GO" id="GO:0022857">
    <property type="term" value="F:transmembrane transporter activity"/>
    <property type="evidence" value="ECO:0007669"/>
    <property type="project" value="InterPro"/>
</dbReference>
<dbReference type="EMBL" id="AECV01000017">
    <property type="protein sequence ID" value="EFW29670.1"/>
    <property type="molecule type" value="Genomic_DNA"/>
</dbReference>
<reference evidence="12 13" key="1">
    <citation type="submission" date="2010-08" db="EMBL/GenBank/DDBJ databases">
        <authorList>
            <person name="Weinstock G."/>
            <person name="Sodergren E."/>
            <person name="Clifton S."/>
            <person name="Fulton L."/>
            <person name="Fulton B."/>
            <person name="Courtney L."/>
            <person name="Fronick C."/>
            <person name="Harrison M."/>
            <person name="Strong C."/>
            <person name="Farmer C."/>
            <person name="Delahaunty K."/>
            <person name="Markovic C."/>
            <person name="Hall O."/>
            <person name="Minx P."/>
            <person name="Tomlinson C."/>
            <person name="Mitreva M."/>
            <person name="Hou S."/>
            <person name="Chen J."/>
            <person name="Wollam A."/>
            <person name="Pepin K.H."/>
            <person name="Johnson M."/>
            <person name="Bhonagiri V."/>
            <person name="Zhang X."/>
            <person name="Suruliraj S."/>
            <person name="Warren W."/>
            <person name="Chinwalla A."/>
            <person name="Mardis E.R."/>
            <person name="Wilson R.K."/>
        </authorList>
    </citation>
    <scope>NUCLEOTIDE SEQUENCE [LARGE SCALE GENOMIC DNA]</scope>
    <source>
        <strain evidence="12 13">F0399</strain>
    </source>
</reference>
<dbReference type="AlphaFoldDB" id="E7N2A7"/>
<evidence type="ECO:0000313" key="12">
    <source>
        <dbReference type="EMBL" id="EFW29670.1"/>
    </source>
</evidence>
<keyword evidence="3" id="KW-1003">Cell membrane</keyword>
<feature type="transmembrane region" description="Helical" evidence="11">
    <location>
        <begin position="220"/>
        <end position="245"/>
    </location>
</feature>
<dbReference type="HOGENOM" id="CLU_028880_2_0_9"/>
<evidence type="ECO:0000256" key="1">
    <source>
        <dbReference type="ARBA" id="ARBA00004651"/>
    </source>
</evidence>
<dbReference type="Proteomes" id="UP000004633">
    <property type="component" value="Unassembled WGS sequence"/>
</dbReference>
<evidence type="ECO:0000256" key="8">
    <source>
        <dbReference type="ARBA" id="ARBA00023136"/>
    </source>
</evidence>
<feature type="transmembrane region" description="Helical" evidence="11">
    <location>
        <begin position="141"/>
        <end position="160"/>
    </location>
</feature>
<evidence type="ECO:0000256" key="3">
    <source>
        <dbReference type="ARBA" id="ARBA00022475"/>
    </source>
</evidence>
<gene>
    <name evidence="12" type="ORF">HMPREF9555_01118</name>
</gene>
<evidence type="ECO:0000256" key="9">
    <source>
        <dbReference type="ARBA" id="ARBA00035611"/>
    </source>
</evidence>
<dbReference type="PANTHER" id="PTHR32196">
    <property type="entry name" value="ABC TRANSPORTER PERMEASE PROTEIN YPHD-RELATED-RELATED"/>
    <property type="match status" value="1"/>
</dbReference>
<dbReference type="InterPro" id="IPR001851">
    <property type="entry name" value="ABC_transp_permease"/>
</dbReference>
<sequence length="405" mass="42190">MPDDGGGILMSGQKEGAAGMSAAGILQTAVHKYAMFIALVVIALFFQWCTDGVLLAPMNISKLVMQNSYILILAIGMLPCILTGDIDLSVGSVVAVIGAVAATMIVTMGISVPLTIAACILLGIAIGAWQGFWIAFVRVPAFIVTLAGMLLFRGATMIILDGNTLSPFPESYQFVAQRFLADIPGIGALPMSTMLVGVLIAAIGIYLVANGRRQRLRHGIPADSAAVFTVKCAAIALVSLVACYWLDQFKGLPVILILLGFLVALYSFICSRTVFGRHIYAVGGNERAAQLSGIKTRWVRFIVFVNMGLMAAIAGLVFSARLNAAAPSAGMMFELDAIAACYIGGASASGGVGTIIGAVVGGLVMGVLNNGMSIMGVGIDWQQAIKGLVLLAAVAFDIYNQSAKS</sequence>
<dbReference type="CDD" id="cd06579">
    <property type="entry name" value="TM_PBP1_transp_AraH_like"/>
    <property type="match status" value="1"/>
</dbReference>
<keyword evidence="8 11" id="KW-0472">Membrane</keyword>
<feature type="transmembrane region" description="Helical" evidence="11">
    <location>
        <begin position="188"/>
        <end position="208"/>
    </location>
</feature>
<feature type="transmembrane region" description="Helical" evidence="11">
    <location>
        <begin position="33"/>
        <end position="56"/>
    </location>
</feature>
<evidence type="ECO:0000256" key="5">
    <source>
        <dbReference type="ARBA" id="ARBA00022597"/>
    </source>
</evidence>
<protein>
    <recommendedName>
        <fullName evidence="10">Xylose transport system permease protein XylH</fullName>
    </recommendedName>
</protein>
<dbReference type="Pfam" id="PF02653">
    <property type="entry name" value="BPD_transp_2"/>
    <property type="match status" value="1"/>
</dbReference>
<evidence type="ECO:0000313" key="13">
    <source>
        <dbReference type="Proteomes" id="UP000004633"/>
    </source>
</evidence>
<keyword evidence="6 11" id="KW-0812">Transmembrane</keyword>
<keyword evidence="2" id="KW-0813">Transport</keyword>
<keyword evidence="7 11" id="KW-1133">Transmembrane helix</keyword>
<keyword evidence="5" id="KW-0762">Sugar transport</keyword>
<dbReference type="PANTHER" id="PTHR32196:SF32">
    <property type="entry name" value="XYLOSE TRANSPORT SYSTEM PERMEASE PROTEIN XYLH"/>
    <property type="match status" value="1"/>
</dbReference>